<evidence type="ECO:0000313" key="5">
    <source>
        <dbReference type="EMBL" id="EEN42794.1"/>
    </source>
</evidence>
<accession>C3ZXB4</accession>
<feature type="region of interest" description="Disordered" evidence="4">
    <location>
        <begin position="1"/>
        <end position="25"/>
    </location>
</feature>
<evidence type="ECO:0000256" key="1">
    <source>
        <dbReference type="ARBA" id="ARBA00008942"/>
    </source>
</evidence>
<dbReference type="AlphaFoldDB" id="C3ZXB4"/>
<dbReference type="PANTHER" id="PTHR31974:SF2">
    <property type="entry name" value="BIOGENESIS OF LYSOSOME-RELATED ORGANELLES COMPLEX 1 SUBUNIT 3"/>
    <property type="match status" value="1"/>
</dbReference>
<dbReference type="InterPro" id="IPR017245">
    <property type="entry name" value="BLOC-1_complex_su-3"/>
</dbReference>
<proteinExistence type="inferred from homology"/>
<keyword evidence="3" id="KW-0175">Coiled coil</keyword>
<dbReference type="eggNOG" id="ENOG502RZCG">
    <property type="taxonomic scope" value="Eukaryota"/>
</dbReference>
<protein>
    <recommendedName>
        <fullName evidence="2">Biogenesis of lysosome-related organelles complex 1 subunit 3</fullName>
    </recommendedName>
</protein>
<dbReference type="STRING" id="7739.C3ZXB4"/>
<comment type="similarity">
    <text evidence="1">Belongs to the BLOC1S3 family.</text>
</comment>
<name>C3ZXB4_BRAFL</name>
<feature type="region of interest" description="Disordered" evidence="4">
    <location>
        <begin position="48"/>
        <end position="138"/>
    </location>
</feature>
<evidence type="ECO:0000256" key="4">
    <source>
        <dbReference type="SAM" id="MobiDB-lite"/>
    </source>
</evidence>
<dbReference type="EMBL" id="GG666710">
    <property type="protein sequence ID" value="EEN42794.1"/>
    <property type="molecule type" value="Genomic_DNA"/>
</dbReference>
<reference evidence="5" key="1">
    <citation type="journal article" date="2008" name="Nature">
        <title>The amphioxus genome and the evolution of the chordate karyotype.</title>
        <authorList>
            <consortium name="US DOE Joint Genome Institute (JGI-PGF)"/>
            <person name="Putnam N.H."/>
            <person name="Butts T."/>
            <person name="Ferrier D.E.K."/>
            <person name="Furlong R.F."/>
            <person name="Hellsten U."/>
            <person name="Kawashima T."/>
            <person name="Robinson-Rechavi M."/>
            <person name="Shoguchi E."/>
            <person name="Terry A."/>
            <person name="Yu J.-K."/>
            <person name="Benito-Gutierrez E.L."/>
            <person name="Dubchak I."/>
            <person name="Garcia-Fernandez J."/>
            <person name="Gibson-Brown J.J."/>
            <person name="Grigoriev I.V."/>
            <person name="Horton A.C."/>
            <person name="de Jong P.J."/>
            <person name="Jurka J."/>
            <person name="Kapitonov V.V."/>
            <person name="Kohara Y."/>
            <person name="Kuroki Y."/>
            <person name="Lindquist E."/>
            <person name="Lucas S."/>
            <person name="Osoegawa K."/>
            <person name="Pennacchio L.A."/>
            <person name="Salamov A.A."/>
            <person name="Satou Y."/>
            <person name="Sauka-Spengler T."/>
            <person name="Schmutz J."/>
            <person name="Shin-I T."/>
            <person name="Toyoda A."/>
            <person name="Bronner-Fraser M."/>
            <person name="Fujiyama A."/>
            <person name="Holland L.Z."/>
            <person name="Holland P.W.H."/>
            <person name="Satoh N."/>
            <person name="Rokhsar D.S."/>
        </authorList>
    </citation>
    <scope>NUCLEOTIDE SEQUENCE [LARGE SCALE GENOMIC DNA]</scope>
    <source>
        <strain evidence="5">S238N-H82</strain>
        <tissue evidence="5">Testes</tissue>
    </source>
</reference>
<organism>
    <name type="scientific">Branchiostoma floridae</name>
    <name type="common">Florida lancelet</name>
    <name type="synonym">Amphioxus</name>
    <dbReference type="NCBI Taxonomy" id="7739"/>
    <lineage>
        <taxon>Eukaryota</taxon>
        <taxon>Metazoa</taxon>
        <taxon>Chordata</taxon>
        <taxon>Cephalochordata</taxon>
        <taxon>Leptocardii</taxon>
        <taxon>Amphioxiformes</taxon>
        <taxon>Branchiostomatidae</taxon>
        <taxon>Branchiostoma</taxon>
    </lineage>
</organism>
<dbReference type="InParanoid" id="C3ZXB4"/>
<dbReference type="Pfam" id="PF15753">
    <property type="entry name" value="BLOC1S3"/>
    <property type="match status" value="1"/>
</dbReference>
<feature type="compositionally biased region" description="Acidic residues" evidence="4">
    <location>
        <begin position="89"/>
        <end position="99"/>
    </location>
</feature>
<feature type="coiled-coil region" evidence="3">
    <location>
        <begin position="146"/>
        <end position="209"/>
    </location>
</feature>
<dbReference type="PANTHER" id="PTHR31974">
    <property type="entry name" value="BIOGENESIS OF LYSOSOME-RELATED ORGANELLES COMPLEX 1 SUBUNIT 3"/>
    <property type="match status" value="1"/>
</dbReference>
<sequence length="234" mass="24405">MSSQPSGFQVVVAGEASESEDSDGEVAAILEGGAGRGGMPGFQVVVAGEASESEDSDGEVAAILEGGAGRGGMPDPAQKAGVVVSGEASETDDESDTELGSEVTAADRQQQSATLTAEAPSESGGQSHAGRPEAEKIPAKYNTLLHKKLDERNRSLKKNIKEFLSASYHHGNRTIHTSTEHLIKSKAALQDVTHNLSVIQRDLVSLQEKVDIISTCNLLPQLTVPPRHTAAPSS</sequence>
<evidence type="ECO:0000256" key="2">
    <source>
        <dbReference type="ARBA" id="ARBA00019581"/>
    </source>
</evidence>
<gene>
    <name evidence="5" type="ORF">BRAFLDRAFT_102941</name>
</gene>
<evidence type="ECO:0000256" key="3">
    <source>
        <dbReference type="SAM" id="Coils"/>
    </source>
</evidence>